<feature type="compositionally biased region" description="Acidic residues" evidence="11">
    <location>
        <begin position="4785"/>
        <end position="4809"/>
    </location>
</feature>
<comment type="caution">
    <text evidence="13">The sequence shown here is derived from an EMBL/GenBank/DDBJ whole genome shotgun (WGS) entry which is preliminary data.</text>
</comment>
<dbReference type="SMART" id="SM00382">
    <property type="entry name" value="AAA"/>
    <property type="match status" value="6"/>
</dbReference>
<dbReference type="GO" id="GO:0000027">
    <property type="term" value="P:ribosomal large subunit assembly"/>
    <property type="evidence" value="ECO:0007669"/>
    <property type="project" value="InterPro"/>
</dbReference>
<proteinExistence type="inferred from homology"/>
<keyword evidence="7 10" id="KW-0067">ATP-binding</keyword>
<feature type="compositionally biased region" description="Acidic residues" evidence="11">
    <location>
        <begin position="4672"/>
        <end position="4707"/>
    </location>
</feature>
<feature type="compositionally biased region" description="Acidic residues" evidence="11">
    <location>
        <begin position="5202"/>
        <end position="5222"/>
    </location>
</feature>
<reference evidence="13 14" key="1">
    <citation type="journal article" date="2019" name="Sci. Rep.">
        <title>Comparative genomics of chytrid fungi reveal insights into the obligate biotrophic and pathogenic lifestyle of Synchytrium endobioticum.</title>
        <authorList>
            <person name="van de Vossenberg B.T.L.H."/>
            <person name="Warris S."/>
            <person name="Nguyen H.D.T."/>
            <person name="van Gent-Pelzer M.P.E."/>
            <person name="Joly D.L."/>
            <person name="van de Geest H.C."/>
            <person name="Bonants P.J.M."/>
            <person name="Smith D.S."/>
            <person name="Levesque C.A."/>
            <person name="van der Lee T.A.J."/>
        </authorList>
    </citation>
    <scope>NUCLEOTIDE SEQUENCE [LARGE SCALE GENOMIC DNA]</scope>
    <source>
        <strain evidence="13 14">CBS 809.83</strain>
    </source>
</reference>
<evidence type="ECO:0000256" key="2">
    <source>
        <dbReference type="ARBA" id="ARBA00004642"/>
    </source>
</evidence>
<comment type="subcellular location">
    <subcellularLocation>
        <location evidence="1">Nucleus</location>
        <location evidence="1">Nucleolus</location>
    </subcellularLocation>
    <subcellularLocation>
        <location evidence="2">Nucleus</location>
        <location evidence="2">Nucleoplasm</location>
    </subcellularLocation>
</comment>
<feature type="compositionally biased region" description="Acidic residues" evidence="11">
    <location>
        <begin position="5233"/>
        <end position="5244"/>
    </location>
</feature>
<dbReference type="Pfam" id="PF21108">
    <property type="entry name" value="MDN1_4th"/>
    <property type="match status" value="1"/>
</dbReference>
<keyword evidence="5" id="KW-0597">Phosphoprotein</keyword>
<dbReference type="Gene3D" id="3.40.50.410">
    <property type="entry name" value="von Willebrand factor, type A domain"/>
    <property type="match status" value="1"/>
</dbReference>
<dbReference type="FunFam" id="3.40.50.300:FF:000712">
    <property type="entry name" value="Midasin"/>
    <property type="match status" value="1"/>
</dbReference>
<dbReference type="SUPFAM" id="SSF52540">
    <property type="entry name" value="P-loop containing nucleoside triphosphate hydrolases"/>
    <property type="match status" value="6"/>
</dbReference>
<evidence type="ECO:0000256" key="6">
    <source>
        <dbReference type="ARBA" id="ARBA00022741"/>
    </source>
</evidence>
<accession>A0A507E7K6</accession>
<dbReference type="InterPro" id="IPR027417">
    <property type="entry name" value="P-loop_NTPase"/>
</dbReference>
<dbReference type="PROSITE" id="PS00675">
    <property type="entry name" value="SIGMA54_INTERACT_1"/>
    <property type="match status" value="2"/>
</dbReference>
<keyword evidence="9 10" id="KW-0539">Nucleus</keyword>
<evidence type="ECO:0000256" key="7">
    <source>
        <dbReference type="ARBA" id="ARBA00022840"/>
    </source>
</evidence>
<dbReference type="Proteomes" id="UP000318582">
    <property type="component" value="Unassembled WGS sequence"/>
</dbReference>
<dbReference type="Pfam" id="PF07728">
    <property type="entry name" value="AAA_5"/>
    <property type="match status" value="7"/>
</dbReference>
<feature type="compositionally biased region" description="Polar residues" evidence="11">
    <location>
        <begin position="4964"/>
        <end position="4992"/>
    </location>
</feature>
<feature type="compositionally biased region" description="Acidic residues" evidence="11">
    <location>
        <begin position="4882"/>
        <end position="4931"/>
    </location>
</feature>
<evidence type="ECO:0000313" key="13">
    <source>
        <dbReference type="EMBL" id="TPX59098.1"/>
    </source>
</evidence>
<dbReference type="GO" id="GO:0005524">
    <property type="term" value="F:ATP binding"/>
    <property type="evidence" value="ECO:0007669"/>
    <property type="project" value="UniProtKB-KW"/>
</dbReference>
<feature type="compositionally biased region" description="Basic and acidic residues" evidence="11">
    <location>
        <begin position="4810"/>
        <end position="4826"/>
    </location>
</feature>
<feature type="compositionally biased region" description="Acidic residues" evidence="11">
    <location>
        <begin position="5137"/>
        <end position="5155"/>
    </location>
</feature>
<dbReference type="InterPro" id="IPR025662">
    <property type="entry name" value="Sigma_54_int_dom_ATP-bd_1"/>
</dbReference>
<feature type="compositionally biased region" description="Basic and acidic residues" evidence="11">
    <location>
        <begin position="5255"/>
        <end position="5272"/>
    </location>
</feature>
<keyword evidence="14" id="KW-1185">Reference proteome</keyword>
<dbReference type="InterPro" id="IPR040848">
    <property type="entry name" value="AAA_lid_7"/>
</dbReference>
<dbReference type="GO" id="GO:0005730">
    <property type="term" value="C:nucleolus"/>
    <property type="evidence" value="ECO:0007669"/>
    <property type="project" value="UniProtKB-SubCell"/>
</dbReference>
<feature type="compositionally biased region" description="Basic and acidic residues" evidence="11">
    <location>
        <begin position="4759"/>
        <end position="4781"/>
    </location>
</feature>
<feature type="region of interest" description="Disordered" evidence="11">
    <location>
        <begin position="4597"/>
        <end position="5275"/>
    </location>
</feature>
<comment type="similarity">
    <text evidence="3 10">Belongs to the midasin family.</text>
</comment>
<protein>
    <recommendedName>
        <fullName evidence="4 10">Midasin</fullName>
    </recommendedName>
</protein>
<evidence type="ECO:0000256" key="4">
    <source>
        <dbReference type="ARBA" id="ARBA00017143"/>
    </source>
</evidence>
<dbReference type="Gene3D" id="3.40.50.300">
    <property type="entry name" value="P-loop containing nucleotide triphosphate hydrolases"/>
    <property type="match status" value="6"/>
</dbReference>
<feature type="compositionally biased region" description="Basic and acidic residues" evidence="11">
    <location>
        <begin position="4727"/>
        <end position="4741"/>
    </location>
</feature>
<dbReference type="GO" id="GO:0016887">
    <property type="term" value="F:ATP hydrolysis activity"/>
    <property type="evidence" value="ECO:0007669"/>
    <property type="project" value="InterPro"/>
</dbReference>
<feature type="compositionally biased region" description="Basic and acidic residues" evidence="11">
    <location>
        <begin position="5018"/>
        <end position="5056"/>
    </location>
</feature>
<keyword evidence="8 10" id="KW-0143">Chaperone</keyword>
<dbReference type="FunFam" id="3.40.50.300:FF:000142">
    <property type="entry name" value="Midasin"/>
    <property type="match status" value="1"/>
</dbReference>
<comment type="function">
    <text evidence="10">Nuclear chaperone required for maturation and nuclear export of pre-60S ribosome subunits.</text>
</comment>
<dbReference type="PROSITE" id="PS50234">
    <property type="entry name" value="VWFA"/>
    <property type="match status" value="1"/>
</dbReference>
<sequence length="5563" mass="616632">MAEYASTIGEPAQATFTETTTTHTNNDNNHSNDNTLAFQMDAAHALAELVNLKHASTSTTSSTHCITHAERTFLNSFVTTTLPMSALPVQQLLDLLASLLLRPCLTSTVARLCRPLLIDLCGRWLLALNDADRGEKIFVESACAGCSTAAEKIPDLAAVNNTASPKHSLNGDIITPSIADRHRACGRLERILSAFSILLPVAPQVESYAVRTLSMANDAQLPQHLSSTHTPVPRLRNMVRTIYRITRRDPSTVTPLLTWTPLYTILLHPDAEVRLYAAHTLSIVLGMSDRERKKFIHKHAQSDDSSNASVIRLIEDELDAAASLQLFFEADANIFAGTSPKIVTSVDLSAATVDLAGVLLPAGINRTDKSPTALVPTLTTRRNLHAIALALSLNVPILLEGGPGVGKTALVEQAARSLGRHKTLLKIHLGDQTDAKVLLGTYICTSTPGSFRWQPGVLTTAVMEGRWILFEDIDLAPLEVVSVLIPLLETGWLFVASRGEKVRAKEGFRVFGTRSVGTNRSAHAQAAGEGLWHKVPIASLNEDEVVEVIENLFPRLKAVGVQGQILKAFKVIEALYKDKMVSGGRSASLRDLIKWCDRVEYLTKERTISNGNGVVQMNLEELPLSVREDLLREAADCFTESMPTKALRDGVLEKVGAQLGVASHRVQFYCDVHVPSMYSTSDAVAVGRVALPIRPRDPLQVSAQRPYAPTPSSLRLMERLSVSIVHNEPILLVGETGTGKTTVIQHLAHLTNTPLTVINMSQQSDSSDLLGGFKPVDVRVLAVSVLNEFEQLFASTFSVKANVAFLEGVRRGFKGGRWNTFVKGCRMGVKMAHDVFTKLKGAVVAAEPQAKKQKTKRVYDAQLESQWQKFAKTLATFDSTHQKVSASLLFSFIEGALVKALREGHWVLLDEINLATPETLDCLTGLLASATSSLVLLERGDTEPVARHPGFRLFGCMNPANDAGKKELSIGLRGRFTEFWVDAPDATFADLVTIVKQYLQSVLPPSKDGDKLCEDIARFYTTVRGYAAQGLVYDGADHRVHYSMRTLARALMFAVATTVNGTWILRRGVWEGCCMTFGTGLGDKSRVMMEGVLKETVAEKINVHRGVKSPDMGDEITHVGVGGYWLPLGPLPALDVADQSYILTETVTQNLAYLARAVMSGKYPVLIQGPTSAGKTSMVEYLAKLTGHTCVRVNNHEGTEVAEYVGGWGEAEETAEGGRGRLVWQEGILVTALRKGHWLILDELNLAPSDVLESLNRLLDDNRELFIPETQTTIRPHPSFMLFATQNPAGTTYGGRKQLSRAFRNRFLEIHFGDIPTPELHIILEKRCQIAPSYAKAIVAVYKALQSTRGRGRVFEGRHGFVTLRDLFRWAGRGSVGYEELATEGWCLLGERMRSDEDRAVVREVIERELRVKVDVEGMYEQGFERVLAEGTANGAVGGLIDKLVWTPTTKRLFTLVWKCVTHNEPVLLVGDTGAGKTTVCQVVATMCGQELRIVNAHQGSEVGDFVGGMRPVRGREEMLVEAWEALNAVKTAMGFESESMDLQVVLKEMEMAFEQSMEQAPEVQELLTRAKTLVGKSQTLFTWRDGPLTLALREGSHFLLDEISLADDSVLERLNSVLEPSQFLLLSEKGRAEALYASQGFRFLATMNPGGDYGKKELSPALRNRFCEIWVPGVTSRGDLDGLVAKKLTIGGIAPDRSVVISKWMMDFYDWFAARLRKPRDAIVSLRDVLAWVEFVVGVASRNVMDLEHAFVHGGCMVIVDGIGVNPAFGVVSGVEAVRREVRACLLDLCGRSAENDEFDQEVEILDTDRTFGVHPFFIAKGPEPAKEVQFSFMAPTTLRNLSRVLRALQLSKPVLLEGSPGVGKTSLVTTLAQLTGHTLTRINLSEQTDLTDLFGTDLPVEGTGNAGRFAWRDGPFLNAMKRGEWVLLDELNLASQQVLEGLNACLDHRGEVYIPELDRVFQKGPGFRVFAAQNPQGQGGGRKGLPRSFVNRFTSVYVEALSEADVGRIIINIFGAGIEVKTIEDMVRFNERMKEETMEKMRFGTRGGPWEFNLRDVVRWVELVKSGGDPQLYVEMMYAQRMRTPADREKVRALFNEVFADADAQSLRRPQWWVTENRVMIGCAQVERKSNRGGPGTHGSVPIDQLHMLPSTLPSLETLLKCVEMNYMPILTGPAGSGKTSLVRMLAGLCGVTLKEFSMNPGVDSVELLGGFEQADAVRARKVVVGSIGRVVEATVRELVVEAPSDGVRIVTQVMTEWDGVLRTVEKGGVAGLDAFVDQLEQLVIQLSLDLPASSLPAFTNIRDLIVAYKDTLMHGTHGTFEWVDGTLIKAMEEGHWILLDNVNLCPASVLDRLNPLLESGGVLNVTERGLDASGEVRVVGKRTGFRIFMCLDERFGEVSRAMRNRGVELFVDGEMGTGNEDAGRVIGGGPLTKVVKDTLAAHIMENANGQEQLEVTEIRKMRMYARLLAERVQRGDSVAAAVTASLRDVYDKEVVVQQRKNIEDRQTAFASPMIAPQFISGRLVRDESCLARVAMDGAYLQYVCLQSNELPHRTKLLSAAAKVFVEGLSADDIIVRREWAALLIKSLRHDDPQAKWTLEAVLTAMEDTDSTVQELRDGLCASSGLDPAAMHGLPTDLRQLETRVGLDVRRAAHQWESYVAALQVRSVRSRLRTMQLAESQVGASRKGIYTVLDKSRLHASFKIGESELEHPCVAVFWPLIEALRAAVSRWTAAYDGVHQHVESINKVLDQRDRLWECLQGADLPFEETFVTLGRLRKALESCAIYTTSANDEGADEDSARLRTLVERAAEHLGLNSLAGVGSLWKHGSVAVLKKRELYDVERSFANVNQELSVWAADPHFDAATETKSTFWGGIGHPAVAIDELSRQSIVEGVATLYYLNEENSQQSAAGTSSLVGVLADVPGRILDKVRKAIADTENDAEAIRLGVNQDGAASLVEVRPRVPMDVVNRFAKRAAKVSIWALVEAAALKAELKVLTKLAEVVAEGAGQNKLRDLVNDLKVLHSTALAETSRPPLDLEPLQRLIWVCESANSDSASHVAQNMPPTQLRAFVRVILLDGMYRWHRALWKNATSFWAEAMEDEQNAAPVLDCGILDILRGIATVKPTAHTYGGPVILERGVNSRFALRFSADMHRVPTYAHPGKKDQLLSLVAYLTSEKYATGQEDVARDDARMLVLVVLQFLESHEKAFTAEVYAAIMQGVRGLGYRLLDTAPAPLDVHLTIREITVQFEQASTESVKLRLCSYLGPCLTTLGELLHAGPESSAALRGRAWMNYSVGFLRSYIPDVPVDPASGPAVKLKFMEDDLWTVRTEIKVREEMEVLMTGNKDNALIRDLLARAEVINAPGKGWMSRVALRPERTQMREILNDLKLLNTHLLSDAAVSALIAGLHGTTGRSGEAVANQEAHLQETLAALVARLETKYPLYRDLLQPVYLAVYQFKYGLRLMAEKNVDPVNGNEEDVEKLLEATVKFVDDGTMENVELMLPTLKRLSSRSNSDPMQLQMIIGFLSRMHASLRIRATVRPATLGPVHVLFGSLVDIWSEVEQRRLDKEKADADLYKYKERKHDLMNEDEIDEAMFKERFPDFYTEFEDVLPRTDDNKAAPVANSAPADDKKDVGISTDVAQDVRLLHRDIVMSWIGPATPDAIAIEDIWKKAFVRSYRSAAELLRSCNLFPSRQLDQIGRGGYLYMTSTQLRTLTMDSADEYGAPGSRYDFYRDANVCEARRIHEILSALDRRLGELLAQWPDHAVLLQLAILCERISGFPVTSPVMKLLTGLELLIQKCQDWEPYASRDVSLKPHMEAITALVVRWRKLELRSWRELLEVEDRKSEESASAMWFHLWKVVVGIAVQSGPTTEEGVEQAQDIQVLVKDLLAMLDQFCLSSSLGEFHTRLDMINVFHQHLCAVAPTVTGSGHGRFLAVANVLHNVYRYYLLFGETAKAQIDRLRKPIWKELNGYVQIATWKDVNVYALKESAKRTHYHLHKFVKKYRAILDLPVRDAITAYHDDVHSTVPEKASTRAAVIAAPNSENIVSDAPVPALVPTSAQLLAASKADMVPKLEHLVTRMRKHTRVMVADSREQTESVAIEELASTILTRIRDFQEMNATLEAGSKAAKGQKSVRKKALVDLLKYLAYLGISARCTQRYVDQRESAFIYTLPKITLSEESLKSLGNATATQVALARDTFGLWNKADSYFYRVLAKMSKVRDMEVSASPDLSRPEVEKAISYLEHLLRFAIEQRGTLSAFVTQHDQLRAIAVQVEKISTAISDAHEDSGALSSGAYVTHVLASQKDLVDQAVLMTVQASMLVDTHVAATNLDAEVQAPLQAVREVLLGLKRDLDQKYACHVANGGPALASQSIVQAAVATTETIFKVAASLRNTAQRSGQIAYVFEELGAALSFKAAKLEGLMTMEAIGAIQRERDPAAQAFNEKAEEAVKSVLLSFQALLRKDDTESPVDPMAPAIDDEDEDEFGLKKQHVSDTHKRLTSSLHAKHISAVFATFNALAVDLERSNNESPAIGTHFVHVLQRLYPLLEQYLLVVQYRLFEYLLQHKSMLKLAYVLCNTFGQLFKNGYCVPREGEDEGGEGGEGVTENVDGTGIGEGEGKKDVSDEIENEGQVEGMQNEKQQPEPEKKIEDEDNGIEMDDDFEGKMEDMELEDQDEQDDDEKEDAENGEEPDEQMGEVDGDENVVDEKMWGDEDDDKDEGGNGQDDKVERDAPVKDSGGETEMAAKENGGQDDNPDENKKEKEKQKEKQKEGEQEKESGPQNEDEDGGDQEEGIEDMINEDKEDNYEDNHGVDVKPADQPDDKEAGEEEGEEEEDLKLPDQMDLDGDEDESAKPEDGDVGPDDMDLDMPPTLDQQQPDQETDEAMDETGDAEKDENEAGEEVGDDGEEKLEPESLAEQEDQGEENEAAEQEKNNIQDSANGFTEDQQPEDQPEHDQDKDTSQAVDDQIQMSTQPFGVQGASGQKSNANMQEDAMADDVPDQGEEGTAQDSTQGGETKKQDHKSDPATNRKDTNAKKDQKGDPNPRRSVGDALKKWMSRLKNISDAPLDKEEEADTNNAEQAEDTVGDDAMDFEFVQEDEQASDTQAMADATAEQLGEMDRKALADDKEEKEYGQDMEPEQEEGEQPAEEADEPESKAKDEGESKNKRRADKPAGAIELGKQDDPEDEEGEQMGKKNEPDAEEEDAREQDHNDEDMEMEGVDFGRRHPLDRDDDDDEEEDADSSQLLDTQSYEEMRRELEQSVAEWRESGQDPAAAQDLWRNYTTLTRDLSFALCEQLRLILEPTLATKLKGDYRTGKRLNMRKIIPYIASQFKKDKIWLRRTKPSKRTYQIMIAIDDSRSMAESRSVQLAYESLAVITKALTQLEAGDVSVLSFGDDIKLLHPFDRPFSDEAGADVIRRFTFGQDRTRVREMMDTAMSILEHARTTATVGPASDLWQLQLVLSDGICEDHELVRSLVRRAAEQRIMVVFIVLDNRGDEKNSITQMQNITYGTDPKTGVLTLQRNRYMDTFPFDYYVVVKDVTRLPEVLADTLRQYFMFVS</sequence>
<dbReference type="FunFam" id="3.40.50.300:FF:000582">
    <property type="entry name" value="Midasin"/>
    <property type="match status" value="1"/>
</dbReference>
<dbReference type="FunFam" id="3.40.50.300:FF:001368">
    <property type="entry name" value="Midasin"/>
    <property type="match status" value="1"/>
</dbReference>
<dbReference type="PIRSF" id="PIRSF010340">
    <property type="entry name" value="Midasin"/>
    <property type="match status" value="1"/>
</dbReference>
<evidence type="ECO:0000259" key="12">
    <source>
        <dbReference type="PROSITE" id="PS50234"/>
    </source>
</evidence>
<dbReference type="EMBL" id="QEAQ01000029">
    <property type="protein sequence ID" value="TPX59098.1"/>
    <property type="molecule type" value="Genomic_DNA"/>
</dbReference>
<dbReference type="GO" id="GO:0005654">
    <property type="term" value="C:nucleoplasm"/>
    <property type="evidence" value="ECO:0007669"/>
    <property type="project" value="UniProtKB-SubCell"/>
</dbReference>
<dbReference type="SUPFAM" id="SSF53300">
    <property type="entry name" value="vWA-like"/>
    <property type="match status" value="1"/>
</dbReference>
<organism evidence="13 14">
    <name type="scientific">Powellomyces hirtus</name>
    <dbReference type="NCBI Taxonomy" id="109895"/>
    <lineage>
        <taxon>Eukaryota</taxon>
        <taxon>Fungi</taxon>
        <taxon>Fungi incertae sedis</taxon>
        <taxon>Chytridiomycota</taxon>
        <taxon>Chytridiomycota incertae sedis</taxon>
        <taxon>Chytridiomycetes</taxon>
        <taxon>Spizellomycetales</taxon>
        <taxon>Powellomycetaceae</taxon>
        <taxon>Powellomyces</taxon>
    </lineage>
</organism>
<dbReference type="GO" id="GO:0030687">
    <property type="term" value="C:preribosome, large subunit precursor"/>
    <property type="evidence" value="ECO:0007669"/>
    <property type="project" value="TreeGrafter"/>
</dbReference>
<evidence type="ECO:0000256" key="8">
    <source>
        <dbReference type="ARBA" id="ARBA00023186"/>
    </source>
</evidence>
<keyword evidence="6 10" id="KW-0547">Nucleotide-binding</keyword>
<dbReference type="InterPro" id="IPR002035">
    <property type="entry name" value="VWF_A"/>
</dbReference>
<dbReference type="PANTHER" id="PTHR48103">
    <property type="entry name" value="MIDASIN-RELATED"/>
    <property type="match status" value="1"/>
</dbReference>
<feature type="compositionally biased region" description="Acidic residues" evidence="11">
    <location>
        <begin position="5072"/>
        <end position="5104"/>
    </location>
</feature>
<evidence type="ECO:0000256" key="9">
    <source>
        <dbReference type="ARBA" id="ARBA00023242"/>
    </source>
</evidence>
<dbReference type="CDD" id="cd01460">
    <property type="entry name" value="vWA_midasin"/>
    <property type="match status" value="1"/>
</dbReference>
<dbReference type="InterPro" id="IPR048617">
    <property type="entry name" value="MDN1_AAA_lid_4"/>
</dbReference>
<dbReference type="InterPro" id="IPR012099">
    <property type="entry name" value="Midasin"/>
</dbReference>
<evidence type="ECO:0000256" key="3">
    <source>
        <dbReference type="ARBA" id="ARBA00007188"/>
    </source>
</evidence>
<feature type="compositionally biased region" description="Acidic residues" evidence="11">
    <location>
        <begin position="4996"/>
        <end position="5006"/>
    </location>
</feature>
<feature type="compositionally biased region" description="Polar residues" evidence="11">
    <location>
        <begin position="5245"/>
        <end position="5254"/>
    </location>
</feature>
<feature type="compositionally biased region" description="Basic and acidic residues" evidence="11">
    <location>
        <begin position="5120"/>
        <end position="5136"/>
    </location>
</feature>
<feature type="compositionally biased region" description="Basic and acidic residues" evidence="11">
    <location>
        <begin position="4954"/>
        <end position="4963"/>
    </location>
</feature>
<feature type="domain" description="VWFA" evidence="12">
    <location>
        <begin position="5353"/>
        <end position="5555"/>
    </location>
</feature>
<dbReference type="PANTHER" id="PTHR48103:SF2">
    <property type="entry name" value="MIDASIN"/>
    <property type="match status" value="1"/>
</dbReference>
<dbReference type="InterPro" id="IPR041190">
    <property type="entry name" value="Midasin_AAA_lid_5"/>
</dbReference>
<evidence type="ECO:0000256" key="5">
    <source>
        <dbReference type="ARBA" id="ARBA00022553"/>
    </source>
</evidence>
<dbReference type="InterPro" id="IPR036465">
    <property type="entry name" value="vWFA_dom_sf"/>
</dbReference>
<gene>
    <name evidence="13" type="ORF">PhCBS80983_g02733</name>
</gene>
<dbReference type="Pfam" id="PF17865">
    <property type="entry name" value="AAA_lid_5"/>
    <property type="match status" value="1"/>
</dbReference>
<dbReference type="InterPro" id="IPR003593">
    <property type="entry name" value="AAA+_ATPase"/>
</dbReference>
<feature type="compositionally biased region" description="Acidic residues" evidence="11">
    <location>
        <begin position="4860"/>
        <end position="4869"/>
    </location>
</feature>
<feature type="compositionally biased region" description="Acidic residues" evidence="11">
    <location>
        <begin position="4654"/>
        <end position="4665"/>
    </location>
</feature>
<dbReference type="GO" id="GO:0000055">
    <property type="term" value="P:ribosomal large subunit export from nucleus"/>
    <property type="evidence" value="ECO:0007669"/>
    <property type="project" value="TreeGrafter"/>
</dbReference>
<feature type="compositionally biased region" description="Basic and acidic residues" evidence="11">
    <location>
        <begin position="5156"/>
        <end position="5167"/>
    </location>
</feature>
<feature type="compositionally biased region" description="Acidic residues" evidence="11">
    <location>
        <begin position="4827"/>
        <end position="4838"/>
    </location>
</feature>
<dbReference type="STRING" id="109895.A0A507E7K6"/>
<evidence type="ECO:0000256" key="11">
    <source>
        <dbReference type="SAM" id="MobiDB-lite"/>
    </source>
</evidence>
<name>A0A507E7K6_9FUNG</name>
<dbReference type="Pfam" id="PF17867">
    <property type="entry name" value="AAA_lid_7"/>
    <property type="match status" value="3"/>
</dbReference>
<dbReference type="InterPro" id="IPR011704">
    <property type="entry name" value="ATPase_dyneun-rel_AAA"/>
</dbReference>
<feature type="compositionally biased region" description="Basic and acidic residues" evidence="11">
    <location>
        <begin position="4644"/>
        <end position="4653"/>
    </location>
</feature>
<evidence type="ECO:0000256" key="10">
    <source>
        <dbReference type="PIRNR" id="PIRNR010340"/>
    </source>
</evidence>
<evidence type="ECO:0000256" key="1">
    <source>
        <dbReference type="ARBA" id="ARBA00004604"/>
    </source>
</evidence>
<evidence type="ECO:0000313" key="14">
    <source>
        <dbReference type="Proteomes" id="UP000318582"/>
    </source>
</evidence>